<feature type="domain" description="Major tropism determinant second" evidence="1">
    <location>
        <begin position="183"/>
        <end position="276"/>
    </location>
</feature>
<gene>
    <name evidence="2" type="ORF">DJFAAGMI_01858</name>
</gene>
<sequence>MSVLQPWLPAQADPQVPVNENFEALEHVAVYGRDATSTAGLTWGYLGGRWSEFAVAASTVALTASAINYLVVNRSTGVLSASSSSVHWNDTGSYARVYRLDVGPATVSLVEDWRCGTAGVLSVAESSTSLASLSDVSVSSPSDGQALVFSADLGKWVPGAGGGGGGGGGGGAVVVPPVHHTPVLKKTGAQALSVVAGSTIYEHEFAVDTEVTPPATWVPGEDYSVWIGADGSLTAVADPITAPAAAPTPGARKFAGFHYGLVAPATTVAGGSFATAGVGMIWTQTDVDKIAGINAYSFWDLSYRPRCDPRGMCCVGQRFWLDIYYCGTQHITQGTSRYNSDVASGTVLPLIPLMFGGSGSSKYSTFTWHEAAELAMSHGKRLLSYQEFSAAAFGVTELQSIGGAEATIPATARQAGYTSKWGGEQMTGHLWSWGNTAHAAGGSGWSAGVNRGYTLGVPYAVLFGGTRADGTMSGSRCANFNHNAWHTFWTVGLRAACDFL</sequence>
<dbReference type="SUPFAM" id="SSF56436">
    <property type="entry name" value="C-type lectin-like"/>
    <property type="match status" value="1"/>
</dbReference>
<dbReference type="InterPro" id="IPR054114">
    <property type="entry name" value="Mtd_2nd"/>
</dbReference>
<organism evidence="2 3">
    <name type="scientific">Comamonas brasiliensis</name>
    <dbReference type="NCBI Taxonomy" id="1812482"/>
    <lineage>
        <taxon>Bacteria</taxon>
        <taxon>Pseudomonadati</taxon>
        <taxon>Pseudomonadota</taxon>
        <taxon>Betaproteobacteria</taxon>
        <taxon>Burkholderiales</taxon>
        <taxon>Comamonadaceae</taxon>
        <taxon>Comamonas</taxon>
    </lineage>
</organism>
<evidence type="ECO:0000313" key="3">
    <source>
        <dbReference type="Proteomes" id="UP001647436"/>
    </source>
</evidence>
<dbReference type="Gene3D" id="2.80.20.10">
    <property type="entry name" value="Tail fiber receptor-binding protein"/>
    <property type="match status" value="1"/>
</dbReference>
<dbReference type="SUPFAM" id="SSF141658">
    <property type="entry name" value="Bacteriophage trimeric proteins domain"/>
    <property type="match status" value="1"/>
</dbReference>
<reference evidence="2 3" key="1">
    <citation type="submission" date="2020-03" db="EMBL/GenBank/DDBJ databases">
        <title>The role of nitrogen metabolism on polyethylene biodegradation.</title>
        <authorList>
            <person name="Peixoto J."/>
            <person name="Vizzotto C.S."/>
            <person name="Ramos A."/>
            <person name="Alves G."/>
            <person name="Steindorff A."/>
            <person name="Kruger R."/>
        </authorList>
    </citation>
    <scope>NUCLEOTIDE SEQUENCE [LARGE SCALE GENOMIC DNA]</scope>
    <source>
        <strain evidence="2 3">PE63</strain>
    </source>
</reference>
<dbReference type="Proteomes" id="UP001647436">
    <property type="component" value="Unassembled WGS sequence"/>
</dbReference>
<dbReference type="Pfam" id="PF21916">
    <property type="entry name" value="mtd_2nd"/>
    <property type="match status" value="1"/>
</dbReference>
<evidence type="ECO:0000313" key="2">
    <source>
        <dbReference type="EMBL" id="MBS3019119.1"/>
    </source>
</evidence>
<keyword evidence="3" id="KW-1185">Reference proteome</keyword>
<dbReference type="InterPro" id="IPR042095">
    <property type="entry name" value="SUMF_sf"/>
</dbReference>
<dbReference type="InterPro" id="IPR016187">
    <property type="entry name" value="CTDL_fold"/>
</dbReference>
<name>A0ABS5LRY2_9BURK</name>
<dbReference type="Gene3D" id="3.90.1580.10">
    <property type="entry name" value="paralog of FGE (formylglycine-generating enzyme)"/>
    <property type="match status" value="1"/>
</dbReference>
<evidence type="ECO:0000259" key="1">
    <source>
        <dbReference type="Pfam" id="PF21916"/>
    </source>
</evidence>
<accession>A0ABS5LRY2</accession>
<dbReference type="RefSeq" id="WP_211456920.1">
    <property type="nucleotide sequence ID" value="NZ_JAANES010000002.1"/>
</dbReference>
<dbReference type="EMBL" id="JAANES010000002">
    <property type="protein sequence ID" value="MBS3019119.1"/>
    <property type="molecule type" value="Genomic_DNA"/>
</dbReference>
<comment type="caution">
    <text evidence="2">The sequence shown here is derived from an EMBL/GenBank/DDBJ whole genome shotgun (WGS) entry which is preliminary data.</text>
</comment>
<protein>
    <recommendedName>
        <fullName evidence="1">Major tropism determinant second domain-containing protein</fullName>
    </recommendedName>
</protein>
<proteinExistence type="predicted"/>